<evidence type="ECO:0000313" key="2">
    <source>
        <dbReference type="EMBL" id="GFH73322.1"/>
    </source>
</evidence>
<dbReference type="Pfam" id="PF10944">
    <property type="entry name" value="DUF2630"/>
    <property type="match status" value="1"/>
</dbReference>
<dbReference type="GeneID" id="95069281"/>
<evidence type="ECO:0000256" key="1">
    <source>
        <dbReference type="SAM" id="MobiDB-lite"/>
    </source>
</evidence>
<keyword evidence="3" id="KW-1185">Reference proteome</keyword>
<dbReference type="InterPro" id="IPR020311">
    <property type="entry name" value="Uncharacterised_Rv0898c"/>
</dbReference>
<evidence type="ECO:0000313" key="3">
    <source>
        <dbReference type="Proteomes" id="UP000472710"/>
    </source>
</evidence>
<feature type="region of interest" description="Disordered" evidence="1">
    <location>
        <begin position="56"/>
        <end position="115"/>
    </location>
</feature>
<dbReference type="EMBL" id="BLLN01000005">
    <property type="protein sequence ID" value="GFH73322.1"/>
    <property type="molecule type" value="Genomic_DNA"/>
</dbReference>
<reference evidence="2 3" key="1">
    <citation type="submission" date="2020-02" db="EMBL/GenBank/DDBJ databases">
        <title>Whole genome shotgun sequence of Streptomyces diastaticus subsp. diastaticus NBRC 13412.</title>
        <authorList>
            <person name="Ichikawa N."/>
            <person name="Komaki H."/>
            <person name="Tamura T."/>
        </authorList>
    </citation>
    <scope>NUCLEOTIDE SEQUENCE [LARGE SCALE GENOMIC DNA]</scope>
    <source>
        <strain evidence="2 3">NBRC 13412</strain>
    </source>
</reference>
<protein>
    <submittedName>
        <fullName evidence="2">Uncharacterized protein</fullName>
    </submittedName>
</protein>
<name>A0ABQ1CSQ5_STRDI</name>
<sequence length="138" mass="15001">MDQQDILRNTTAMVEAEKRPRASLEAGETGPATEQARLTAPARALDRCGDLLRRRRAKAEFGGNPDEARPAPPTRSRATSPERPPRAAWPPPVTRPPRAPPAPCGEQSPVGPFAHGRLLCEAHRAVERRGTPVGVRRP</sequence>
<gene>
    <name evidence="2" type="ORF">Sdia_40900</name>
</gene>
<feature type="region of interest" description="Disordered" evidence="1">
    <location>
        <begin position="1"/>
        <end position="42"/>
    </location>
</feature>
<accession>A0ABQ1CSQ5</accession>
<feature type="compositionally biased region" description="Pro residues" evidence="1">
    <location>
        <begin position="87"/>
        <end position="103"/>
    </location>
</feature>
<feature type="compositionally biased region" description="Polar residues" evidence="1">
    <location>
        <begin position="1"/>
        <end position="12"/>
    </location>
</feature>
<proteinExistence type="predicted"/>
<comment type="caution">
    <text evidence="2">The sequence shown here is derived from an EMBL/GenBank/DDBJ whole genome shotgun (WGS) entry which is preliminary data.</text>
</comment>
<organism evidence="2 3">
    <name type="scientific">Streptomyces diastaticus subsp. diastaticus</name>
    <dbReference type="NCBI Taxonomy" id="68040"/>
    <lineage>
        <taxon>Bacteria</taxon>
        <taxon>Bacillati</taxon>
        <taxon>Actinomycetota</taxon>
        <taxon>Actinomycetes</taxon>
        <taxon>Kitasatosporales</taxon>
        <taxon>Streptomycetaceae</taxon>
        <taxon>Streptomyces</taxon>
        <taxon>Streptomyces diastaticus group</taxon>
    </lineage>
</organism>
<dbReference type="RefSeq" id="WP_189499914.1">
    <property type="nucleotide sequence ID" value="NZ_BLLN01000005.1"/>
</dbReference>
<dbReference type="Proteomes" id="UP000472710">
    <property type="component" value="Unassembled WGS sequence"/>
</dbReference>